<evidence type="ECO:0000256" key="6">
    <source>
        <dbReference type="ARBA" id="ARBA00022723"/>
    </source>
</evidence>
<evidence type="ECO:0000256" key="4">
    <source>
        <dbReference type="ARBA" id="ARBA00022617"/>
    </source>
</evidence>
<dbReference type="GO" id="GO:0051539">
    <property type="term" value="F:4 iron, 4 sulfur cluster binding"/>
    <property type="evidence" value="ECO:0007669"/>
    <property type="project" value="UniProtKB-UniRule"/>
</dbReference>
<keyword evidence="4 10" id="KW-0349">Heme</keyword>
<dbReference type="InterPro" id="IPR010723">
    <property type="entry name" value="HemN_C"/>
</dbReference>
<keyword evidence="12" id="KW-0560">Oxidoreductase</keyword>
<dbReference type="InterPro" id="IPR013785">
    <property type="entry name" value="Aldolase_TIM"/>
</dbReference>
<evidence type="ECO:0000313" key="12">
    <source>
        <dbReference type="EMBL" id="MBB6519907.1"/>
    </source>
</evidence>
<organism evidence="12 13">
    <name type="scientific">Pseudoteredinibacter isoporae</name>
    <dbReference type="NCBI Taxonomy" id="570281"/>
    <lineage>
        <taxon>Bacteria</taxon>
        <taxon>Pseudomonadati</taxon>
        <taxon>Pseudomonadota</taxon>
        <taxon>Gammaproteobacteria</taxon>
        <taxon>Cellvibrionales</taxon>
        <taxon>Cellvibrionaceae</taxon>
        <taxon>Pseudoteredinibacter</taxon>
    </lineage>
</organism>
<dbReference type="Proteomes" id="UP000528457">
    <property type="component" value="Unassembled WGS sequence"/>
</dbReference>
<dbReference type="Pfam" id="PF04055">
    <property type="entry name" value="Radical_SAM"/>
    <property type="match status" value="1"/>
</dbReference>
<keyword evidence="10" id="KW-0963">Cytoplasm</keyword>
<protein>
    <recommendedName>
        <fullName evidence="3 10">Heme chaperone HemW</fullName>
    </recommendedName>
</protein>
<dbReference type="EMBL" id="JACHHT010000001">
    <property type="protein sequence ID" value="MBB6519907.1"/>
    <property type="molecule type" value="Genomic_DNA"/>
</dbReference>
<comment type="cofactor">
    <cofactor evidence="1">
        <name>[4Fe-4S] cluster</name>
        <dbReference type="ChEBI" id="CHEBI:49883"/>
    </cofactor>
</comment>
<dbReference type="GO" id="GO:0004109">
    <property type="term" value="F:coproporphyrinogen oxidase activity"/>
    <property type="evidence" value="ECO:0007669"/>
    <property type="project" value="InterPro"/>
</dbReference>
<keyword evidence="7 10" id="KW-0408">Iron</keyword>
<dbReference type="SMART" id="SM00729">
    <property type="entry name" value="Elp3"/>
    <property type="match status" value="1"/>
</dbReference>
<dbReference type="SFLD" id="SFLDF00562">
    <property type="entry name" value="HemN-like__clustered_with_heat"/>
    <property type="match status" value="1"/>
</dbReference>
<keyword evidence="13" id="KW-1185">Reference proteome</keyword>
<name>A0A7X0JPM2_9GAMM</name>
<keyword evidence="6 10" id="KW-0479">Metal-binding</keyword>
<evidence type="ECO:0000256" key="9">
    <source>
        <dbReference type="ARBA" id="ARBA00023186"/>
    </source>
</evidence>
<dbReference type="Pfam" id="PF06969">
    <property type="entry name" value="HemN_C"/>
    <property type="match status" value="1"/>
</dbReference>
<evidence type="ECO:0000256" key="1">
    <source>
        <dbReference type="ARBA" id="ARBA00001966"/>
    </source>
</evidence>
<feature type="domain" description="Radical SAM core" evidence="11">
    <location>
        <begin position="6"/>
        <end position="239"/>
    </location>
</feature>
<dbReference type="Gene3D" id="3.20.20.70">
    <property type="entry name" value="Aldolase class I"/>
    <property type="match status" value="1"/>
</dbReference>
<dbReference type="InterPro" id="IPR006638">
    <property type="entry name" value="Elp3/MiaA/NifB-like_rSAM"/>
</dbReference>
<dbReference type="InterPro" id="IPR007197">
    <property type="entry name" value="rSAM"/>
</dbReference>
<evidence type="ECO:0000259" key="11">
    <source>
        <dbReference type="PROSITE" id="PS51918"/>
    </source>
</evidence>
<evidence type="ECO:0000256" key="7">
    <source>
        <dbReference type="ARBA" id="ARBA00023004"/>
    </source>
</evidence>
<dbReference type="FunCoup" id="A0A7X0JPM2">
    <property type="interactions" value="605"/>
</dbReference>
<proteinExistence type="inferred from homology"/>
<comment type="similarity">
    <text evidence="2">Belongs to the anaerobic coproporphyrinogen-III oxidase family. HemW subfamily.</text>
</comment>
<keyword evidence="5 10" id="KW-0949">S-adenosyl-L-methionine</keyword>
<dbReference type="RefSeq" id="WP_341800950.1">
    <property type="nucleotide sequence ID" value="NZ_JAAONY010000001.1"/>
</dbReference>
<gene>
    <name evidence="12" type="ORF">HNR48_000185</name>
</gene>
<evidence type="ECO:0000256" key="5">
    <source>
        <dbReference type="ARBA" id="ARBA00022691"/>
    </source>
</evidence>
<accession>A0A7X0JPM2</accession>
<dbReference type="CDD" id="cd01335">
    <property type="entry name" value="Radical_SAM"/>
    <property type="match status" value="1"/>
</dbReference>
<sequence length="383" mass="43553">MKQVTREALPPLSMYIHIPWCVRKCPYCDFNSHKAEEELPEDQYCENLIEDLKQSLEWVQDRPLQSIFIGGGTPSLFSPKAFEKILGGVEAHIPFSDNIEITMEANPGTAEQQRFKGYREAGINRLSIGVQSFGNEQLQALGRIHSAEQAEKAMGMARQAGFDNVNLDLMHGLPKQSVAAAKVDLQRAIALEPEHLSWYQLTIEPNTEYFKRPPQLPIDDDLAEIQIQGQHYLAEHGFAQYEVSAYSRGKQSRHNLNYWRFGDYLGLGAGAHSKISKDEQIHRFWKTRLPAHYQDKSKQYTAGSEVIEGEQLALEFMMNALRLTDAFDLSLFETRTYLQLSTIEDKLKQLEAQGLITRSNGQLQTTELGQRFLNNTIAAFMPD</sequence>
<dbReference type="GO" id="GO:0006779">
    <property type="term" value="P:porphyrin-containing compound biosynthetic process"/>
    <property type="evidence" value="ECO:0007669"/>
    <property type="project" value="InterPro"/>
</dbReference>
<dbReference type="PROSITE" id="PS51918">
    <property type="entry name" value="RADICAL_SAM"/>
    <property type="match status" value="1"/>
</dbReference>
<evidence type="ECO:0000256" key="10">
    <source>
        <dbReference type="RuleBase" id="RU364116"/>
    </source>
</evidence>
<dbReference type="GO" id="GO:0046872">
    <property type="term" value="F:metal ion binding"/>
    <property type="evidence" value="ECO:0007669"/>
    <property type="project" value="UniProtKB-UniRule"/>
</dbReference>
<evidence type="ECO:0000256" key="2">
    <source>
        <dbReference type="ARBA" id="ARBA00006100"/>
    </source>
</evidence>
<evidence type="ECO:0000313" key="13">
    <source>
        <dbReference type="Proteomes" id="UP000528457"/>
    </source>
</evidence>
<dbReference type="GO" id="GO:0005737">
    <property type="term" value="C:cytoplasm"/>
    <property type="evidence" value="ECO:0007669"/>
    <property type="project" value="UniProtKB-SubCell"/>
</dbReference>
<keyword evidence="10" id="KW-0004">4Fe-4S</keyword>
<evidence type="ECO:0000256" key="3">
    <source>
        <dbReference type="ARBA" id="ARBA00017228"/>
    </source>
</evidence>
<dbReference type="SFLD" id="SFLDF00288">
    <property type="entry name" value="HemN-like__clustered_with_nucl"/>
    <property type="match status" value="1"/>
</dbReference>
<dbReference type="NCBIfam" id="TIGR00539">
    <property type="entry name" value="hemN_rel"/>
    <property type="match status" value="1"/>
</dbReference>
<comment type="function">
    <text evidence="10">Probably acts as a heme chaperone, transferring heme to an unknown acceptor. Binds one molecule of heme per monomer, possibly covalently. Binds 1 [4Fe-4S] cluster. The cluster is coordinated with 3 cysteines and an exchangeable S-adenosyl-L-methionine.</text>
</comment>
<comment type="caution">
    <text evidence="12">The sequence shown here is derived from an EMBL/GenBank/DDBJ whole genome shotgun (WGS) entry which is preliminary data.</text>
</comment>
<keyword evidence="8 10" id="KW-0411">Iron-sulfur</keyword>
<dbReference type="SFLD" id="SFLDG01082">
    <property type="entry name" value="B12-binding_domain_containing"/>
    <property type="match status" value="1"/>
</dbReference>
<dbReference type="InterPro" id="IPR004559">
    <property type="entry name" value="HemW-like"/>
</dbReference>
<dbReference type="InterPro" id="IPR058240">
    <property type="entry name" value="rSAM_sf"/>
</dbReference>
<dbReference type="InterPro" id="IPR034505">
    <property type="entry name" value="Coproporphyrinogen-III_oxidase"/>
</dbReference>
<dbReference type="SUPFAM" id="SSF102114">
    <property type="entry name" value="Radical SAM enzymes"/>
    <property type="match status" value="1"/>
</dbReference>
<dbReference type="PANTHER" id="PTHR13932:SF5">
    <property type="entry name" value="RADICAL S-ADENOSYL METHIONINE DOMAIN-CONTAINING PROTEIN 1, MITOCHONDRIAL"/>
    <property type="match status" value="1"/>
</dbReference>
<reference evidence="12 13" key="1">
    <citation type="submission" date="2020-08" db="EMBL/GenBank/DDBJ databases">
        <title>Genomic Encyclopedia of Type Strains, Phase IV (KMG-IV): sequencing the most valuable type-strain genomes for metagenomic binning, comparative biology and taxonomic classification.</title>
        <authorList>
            <person name="Goeker M."/>
        </authorList>
    </citation>
    <scope>NUCLEOTIDE SEQUENCE [LARGE SCALE GENOMIC DNA]</scope>
    <source>
        <strain evidence="12 13">DSM 22368</strain>
    </source>
</reference>
<dbReference type="InParanoid" id="A0A7X0JPM2"/>
<dbReference type="SFLD" id="SFLDG01065">
    <property type="entry name" value="anaerobic_coproporphyrinogen-I"/>
    <property type="match status" value="1"/>
</dbReference>
<dbReference type="AlphaFoldDB" id="A0A7X0JPM2"/>
<keyword evidence="9 10" id="KW-0143">Chaperone</keyword>
<dbReference type="SFLD" id="SFLDS00029">
    <property type="entry name" value="Radical_SAM"/>
    <property type="match status" value="1"/>
</dbReference>
<comment type="subcellular location">
    <subcellularLocation>
        <location evidence="10">Cytoplasm</location>
    </subcellularLocation>
</comment>
<evidence type="ECO:0000256" key="8">
    <source>
        <dbReference type="ARBA" id="ARBA00023014"/>
    </source>
</evidence>
<dbReference type="PANTHER" id="PTHR13932">
    <property type="entry name" value="COPROPORPHYRINIGEN III OXIDASE"/>
    <property type="match status" value="1"/>
</dbReference>